<dbReference type="Proteomes" id="UP000255169">
    <property type="component" value="Unassembled WGS sequence"/>
</dbReference>
<dbReference type="SUPFAM" id="SSF47336">
    <property type="entry name" value="ACP-like"/>
    <property type="match status" value="1"/>
</dbReference>
<protein>
    <submittedName>
        <fullName evidence="3">Acyl carrier protein</fullName>
    </submittedName>
</protein>
<dbReference type="PATRIC" id="fig|29486.44.peg.2890"/>
<dbReference type="Pfam" id="PF00550">
    <property type="entry name" value="PP-binding"/>
    <property type="match status" value="1"/>
</dbReference>
<proteinExistence type="predicted"/>
<dbReference type="EMBL" id="LN681231">
    <property type="protein sequence ID" value="CEK26559.1"/>
    <property type="molecule type" value="Genomic_DNA"/>
</dbReference>
<evidence type="ECO:0000313" key="2">
    <source>
        <dbReference type="EMBL" id="CEK26559.1"/>
    </source>
</evidence>
<evidence type="ECO:0000313" key="3">
    <source>
        <dbReference type="EMBL" id="SUQ00056.1"/>
    </source>
</evidence>
<name>A0A085U429_YERRU</name>
<dbReference type="AlphaFoldDB" id="A0A085U429"/>
<reference evidence="2" key="1">
    <citation type="journal article" date="2015" name="Genome Announc.">
        <title>Complete Genome Sequence of Yersinia ruckeri Strain CSF007-82, Etiologic Agent of Red Mouth Disease in Salmonid Fish.</title>
        <authorList>
            <person name="Nelson M.C."/>
            <person name="LaPatra S.E."/>
            <person name="Welch T.J."/>
            <person name="Graf J."/>
        </authorList>
    </citation>
    <scope>NUCLEOTIDE SEQUENCE</scope>
    <source>
        <strain evidence="2">CSF007-82</strain>
    </source>
</reference>
<dbReference type="InterPro" id="IPR036736">
    <property type="entry name" value="ACP-like_sf"/>
</dbReference>
<gene>
    <name evidence="2" type="ORF">CSF007_3900</name>
    <name evidence="3" type="ORF">NCTC10476_01329</name>
</gene>
<keyword evidence="4" id="KW-1185">Reference proteome</keyword>
<organism evidence="2">
    <name type="scientific">Yersinia ruckeri</name>
    <dbReference type="NCBI Taxonomy" id="29486"/>
    <lineage>
        <taxon>Bacteria</taxon>
        <taxon>Pseudomonadati</taxon>
        <taxon>Pseudomonadota</taxon>
        <taxon>Gammaproteobacteria</taxon>
        <taxon>Enterobacterales</taxon>
        <taxon>Yersiniaceae</taxon>
        <taxon>Yersinia</taxon>
    </lineage>
</organism>
<dbReference type="InterPro" id="IPR009081">
    <property type="entry name" value="PP-bd_ACP"/>
</dbReference>
<reference evidence="3 4" key="2">
    <citation type="submission" date="2018-06" db="EMBL/GenBank/DDBJ databases">
        <authorList>
            <consortium name="Pathogen Informatics"/>
            <person name="Doyle S."/>
        </authorList>
    </citation>
    <scope>NUCLEOTIDE SEQUENCE [LARGE SCALE GENOMIC DNA]</scope>
    <source>
        <strain evidence="3 4">NCTC10476</strain>
    </source>
</reference>
<dbReference type="KEGG" id="yrb:UGYR_13800"/>
<sequence>MGTLTNNTVGDGIVVESSFDWFQRQLRLISISNPSEYRPESRLILDLHIDSLEMLELVIAVEKKTARPLADDIWLEWTTIKDVTDYLDLANAEPVR</sequence>
<evidence type="ECO:0000259" key="1">
    <source>
        <dbReference type="Pfam" id="PF00550"/>
    </source>
</evidence>
<dbReference type="STRING" id="29486.UGYR_13800"/>
<dbReference type="RefSeq" id="WP_004722084.1">
    <property type="nucleotide sequence ID" value="NZ_CABIHR010000012.1"/>
</dbReference>
<feature type="domain" description="Carrier" evidence="1">
    <location>
        <begin position="39"/>
        <end position="87"/>
    </location>
</feature>
<dbReference type="EMBL" id="UHJG01000001">
    <property type="protein sequence ID" value="SUQ00056.1"/>
    <property type="molecule type" value="Genomic_DNA"/>
</dbReference>
<accession>A0A085U429</accession>
<dbReference type="Gene3D" id="1.10.1200.10">
    <property type="entry name" value="ACP-like"/>
    <property type="match status" value="1"/>
</dbReference>
<dbReference type="GeneID" id="66878533"/>
<evidence type="ECO:0000313" key="4">
    <source>
        <dbReference type="Proteomes" id="UP000255169"/>
    </source>
</evidence>
<dbReference type="OrthoDB" id="6462196at2"/>
<dbReference type="eggNOG" id="COG0236">
    <property type="taxonomic scope" value="Bacteria"/>
</dbReference>